<gene>
    <name evidence="1" type="ORF">Pint_21691</name>
</gene>
<evidence type="ECO:0000313" key="2">
    <source>
        <dbReference type="Proteomes" id="UP001163603"/>
    </source>
</evidence>
<dbReference type="EMBL" id="CM047748">
    <property type="protein sequence ID" value="KAJ0015066.1"/>
    <property type="molecule type" value="Genomic_DNA"/>
</dbReference>
<proteinExistence type="predicted"/>
<comment type="caution">
    <text evidence="1">The sequence shown here is derived from an EMBL/GenBank/DDBJ whole genome shotgun (WGS) entry which is preliminary data.</text>
</comment>
<reference evidence="2" key="1">
    <citation type="journal article" date="2023" name="G3 (Bethesda)">
        <title>Genome assembly and association tests identify interacting loci associated with vigor, precocity, and sex in interspecific pistachio rootstocks.</title>
        <authorList>
            <person name="Palmer W."/>
            <person name="Jacygrad E."/>
            <person name="Sagayaradj S."/>
            <person name="Cavanaugh K."/>
            <person name="Han R."/>
            <person name="Bertier L."/>
            <person name="Beede B."/>
            <person name="Kafkas S."/>
            <person name="Golino D."/>
            <person name="Preece J."/>
            <person name="Michelmore R."/>
        </authorList>
    </citation>
    <scope>NUCLEOTIDE SEQUENCE [LARGE SCALE GENOMIC DNA]</scope>
</reference>
<evidence type="ECO:0000313" key="1">
    <source>
        <dbReference type="EMBL" id="KAJ0015066.1"/>
    </source>
</evidence>
<keyword evidence="2" id="KW-1185">Reference proteome</keyword>
<accession>A0ACC0XG95</accession>
<organism evidence="1 2">
    <name type="scientific">Pistacia integerrima</name>
    <dbReference type="NCBI Taxonomy" id="434235"/>
    <lineage>
        <taxon>Eukaryota</taxon>
        <taxon>Viridiplantae</taxon>
        <taxon>Streptophyta</taxon>
        <taxon>Embryophyta</taxon>
        <taxon>Tracheophyta</taxon>
        <taxon>Spermatophyta</taxon>
        <taxon>Magnoliopsida</taxon>
        <taxon>eudicotyledons</taxon>
        <taxon>Gunneridae</taxon>
        <taxon>Pentapetalae</taxon>
        <taxon>rosids</taxon>
        <taxon>malvids</taxon>
        <taxon>Sapindales</taxon>
        <taxon>Anacardiaceae</taxon>
        <taxon>Pistacia</taxon>
    </lineage>
</organism>
<protein>
    <submittedName>
        <fullName evidence="1">Uncharacterized protein</fullName>
    </submittedName>
</protein>
<name>A0ACC0XG95_9ROSI</name>
<dbReference type="Proteomes" id="UP001163603">
    <property type="component" value="Chromosome 13"/>
</dbReference>
<sequence>MDSIEVISLIFIKVVKKKILNTMDVCVSDQQKSSCMSCTMRDTPP</sequence>